<feature type="domain" description="E3 Ubiquitin ligase MUL1-like" evidence="14">
    <location>
        <begin position="174"/>
        <end position="330"/>
    </location>
</feature>
<dbReference type="Pfam" id="PF12483">
    <property type="entry name" value="GIDE"/>
    <property type="match status" value="1"/>
</dbReference>
<evidence type="ECO:0000313" key="15">
    <source>
        <dbReference type="EMBL" id="MBP3960084.1"/>
    </source>
</evidence>
<dbReference type="Gene3D" id="2.130.10.10">
    <property type="entry name" value="YVTN repeat-like/Quinoprotein amine dehydrogenase"/>
    <property type="match status" value="1"/>
</dbReference>
<keyword evidence="8" id="KW-0833">Ubl conjugation pathway</keyword>
<evidence type="ECO:0000256" key="9">
    <source>
        <dbReference type="ARBA" id="ARBA00022833"/>
    </source>
</evidence>
<feature type="transmembrane region" description="Helical" evidence="13">
    <location>
        <begin position="315"/>
        <end position="338"/>
    </location>
</feature>
<evidence type="ECO:0000256" key="2">
    <source>
        <dbReference type="ARBA" id="ARBA00004141"/>
    </source>
</evidence>
<dbReference type="Proteomes" id="UP000676565">
    <property type="component" value="Unassembled WGS sequence"/>
</dbReference>
<evidence type="ECO:0000256" key="1">
    <source>
        <dbReference type="ARBA" id="ARBA00000900"/>
    </source>
</evidence>
<keyword evidence="11 13" id="KW-0472">Membrane</keyword>
<accession>A0ABS5C273</accession>
<sequence length="858" mass="93354">MPDLRARRDPELASARADLRRVLSLAEVRRTAEPPISGSARPAQLHKALEVRNHFLGDGLKGIFISHTPSHAERLTVNDSSNVPLLIAGFFLLFGMVAFSLCLFFFLRNRAKIISIESAEAVDVGDLDDGYWKTSGRVVAMEEPLVSPMTRTECVFFLFRVEELKTRTVSTYDHQSRGRRTGTRTETYWETVVTDRQAIVCAVKDRTGSARIELSDAETVFSPSAHSTSGTFQNCPERLQRTLSKRYGFATKGLIFNKGLRYTETVIEEGDKLFVIGDVEIGRGGAPVFVRGDKPFIVSDRSEAKLLAHFRTRATWSLVGAVLVGVLTPVLAALPVLMTKSQPGRNDANPLAAPRDGRADPGRPPQNNPVVPGPNNLPRPPQNNPLPPAPGANNPRPDPITQALTELRSPDPLARARGAVALVNTVPEPARRDEVLSALRPVTTDADFHARTWALKAVEAWEKPGPTAERPNPVQEGHHYRQDPIKELPAVAVPWTAALDPLPAPPGAPGKAWPVIPLGFLHKTVRFPALPSSFVAVNPKQPTGQPEVEGLTQVYNLQTGRATGKPFVAKVALGERFALASDGGYLAGRVTGGPSEATIEVIESATGRSVRRIEAGRGKDFAFPIGFVGADRLLTMTHEGRFPDAGEKTEYKVWDVRTGDVLSEFSFDLVYHTKWAGLSCGGRYLVFQEARTVIGQRLVVFDLTTGKVAGDVMLQPKSEPFGQAAGIVFSPDGKEFAMLWRLGKKPDLWGQVLVFDAATGTRLATHKLGYEMKNFDSLWSEGGPDCIQWVPDGSGWLICGHLLVDRKTGGVTGRIGAEPKWHGEMPPRRFVGPGLVTTTVTSGLDTGLTLEPVRSGGR</sequence>
<dbReference type="InterPro" id="IPR022170">
    <property type="entry name" value="MUL1-like"/>
</dbReference>
<keyword evidence="9" id="KW-0862">Zinc</keyword>
<feature type="region of interest" description="Disordered" evidence="12">
    <location>
        <begin position="340"/>
        <end position="403"/>
    </location>
</feature>
<protein>
    <recommendedName>
        <fullName evidence="3">RING-type E3 ubiquitin transferase</fullName>
        <ecNumber evidence="3">2.3.2.27</ecNumber>
    </recommendedName>
</protein>
<evidence type="ECO:0000313" key="16">
    <source>
        <dbReference type="Proteomes" id="UP000676565"/>
    </source>
</evidence>
<feature type="transmembrane region" description="Helical" evidence="13">
    <location>
        <begin position="85"/>
        <end position="107"/>
    </location>
</feature>
<dbReference type="SUPFAM" id="SSF50969">
    <property type="entry name" value="YVTN repeat-like/Quinoprotein amine dehydrogenase"/>
    <property type="match status" value="1"/>
</dbReference>
<evidence type="ECO:0000256" key="11">
    <source>
        <dbReference type="ARBA" id="ARBA00023136"/>
    </source>
</evidence>
<dbReference type="InterPro" id="IPR011044">
    <property type="entry name" value="Quino_amine_DH_bsu"/>
</dbReference>
<reference evidence="15 16" key="1">
    <citation type="submission" date="2021-04" db="EMBL/GenBank/DDBJ databases">
        <authorList>
            <person name="Ivanova A."/>
        </authorList>
    </citation>
    <scope>NUCLEOTIDE SEQUENCE [LARGE SCALE GENOMIC DNA]</scope>
    <source>
        <strain evidence="15 16">G18</strain>
    </source>
</reference>
<keyword evidence="10 13" id="KW-1133">Transmembrane helix</keyword>
<evidence type="ECO:0000256" key="4">
    <source>
        <dbReference type="ARBA" id="ARBA00022679"/>
    </source>
</evidence>
<evidence type="ECO:0000256" key="8">
    <source>
        <dbReference type="ARBA" id="ARBA00022786"/>
    </source>
</evidence>
<evidence type="ECO:0000256" key="7">
    <source>
        <dbReference type="ARBA" id="ARBA00022771"/>
    </source>
</evidence>
<gene>
    <name evidence="15" type="ORF">J8F10_33075</name>
</gene>
<name>A0ABS5C273_9BACT</name>
<evidence type="ECO:0000256" key="13">
    <source>
        <dbReference type="SAM" id="Phobius"/>
    </source>
</evidence>
<dbReference type="InterPro" id="IPR015943">
    <property type="entry name" value="WD40/YVTN_repeat-like_dom_sf"/>
</dbReference>
<evidence type="ECO:0000256" key="10">
    <source>
        <dbReference type="ARBA" id="ARBA00022989"/>
    </source>
</evidence>
<keyword evidence="5 13" id="KW-0812">Transmembrane</keyword>
<evidence type="ECO:0000256" key="6">
    <source>
        <dbReference type="ARBA" id="ARBA00022723"/>
    </source>
</evidence>
<evidence type="ECO:0000259" key="14">
    <source>
        <dbReference type="Pfam" id="PF12483"/>
    </source>
</evidence>
<dbReference type="RefSeq" id="WP_210661111.1">
    <property type="nucleotide sequence ID" value="NZ_JAGKQQ010000001.1"/>
</dbReference>
<keyword evidence="6" id="KW-0479">Metal-binding</keyword>
<evidence type="ECO:0000256" key="5">
    <source>
        <dbReference type="ARBA" id="ARBA00022692"/>
    </source>
</evidence>
<evidence type="ECO:0000256" key="12">
    <source>
        <dbReference type="SAM" id="MobiDB-lite"/>
    </source>
</evidence>
<organism evidence="15 16">
    <name type="scientific">Gemmata palustris</name>
    <dbReference type="NCBI Taxonomy" id="2822762"/>
    <lineage>
        <taxon>Bacteria</taxon>
        <taxon>Pseudomonadati</taxon>
        <taxon>Planctomycetota</taxon>
        <taxon>Planctomycetia</taxon>
        <taxon>Gemmatales</taxon>
        <taxon>Gemmataceae</taxon>
        <taxon>Gemmata</taxon>
    </lineage>
</organism>
<keyword evidence="16" id="KW-1185">Reference proteome</keyword>
<feature type="compositionally biased region" description="Pro residues" evidence="12">
    <location>
        <begin position="362"/>
        <end position="390"/>
    </location>
</feature>
<evidence type="ECO:0000256" key="3">
    <source>
        <dbReference type="ARBA" id="ARBA00012483"/>
    </source>
</evidence>
<proteinExistence type="predicted"/>
<comment type="catalytic activity">
    <reaction evidence="1">
        <text>S-ubiquitinyl-[E2 ubiquitin-conjugating enzyme]-L-cysteine + [acceptor protein]-L-lysine = [E2 ubiquitin-conjugating enzyme]-L-cysteine + N(6)-ubiquitinyl-[acceptor protein]-L-lysine.</text>
        <dbReference type="EC" id="2.3.2.27"/>
    </reaction>
</comment>
<comment type="subcellular location">
    <subcellularLocation>
        <location evidence="2">Membrane</location>
        <topology evidence="2">Multi-pass membrane protein</topology>
    </subcellularLocation>
</comment>
<keyword evidence="7" id="KW-0863">Zinc-finger</keyword>
<keyword evidence="4" id="KW-0808">Transferase</keyword>
<comment type="caution">
    <text evidence="15">The sequence shown here is derived from an EMBL/GenBank/DDBJ whole genome shotgun (WGS) entry which is preliminary data.</text>
</comment>
<dbReference type="EMBL" id="JAGKQQ010000001">
    <property type="protein sequence ID" value="MBP3960084.1"/>
    <property type="molecule type" value="Genomic_DNA"/>
</dbReference>
<dbReference type="EC" id="2.3.2.27" evidence="3"/>